<accession>A0A6G0YE33</accession>
<organism evidence="1 2">
    <name type="scientific">Aphis craccivora</name>
    <name type="common">Cowpea aphid</name>
    <dbReference type="NCBI Taxonomy" id="307492"/>
    <lineage>
        <taxon>Eukaryota</taxon>
        <taxon>Metazoa</taxon>
        <taxon>Ecdysozoa</taxon>
        <taxon>Arthropoda</taxon>
        <taxon>Hexapoda</taxon>
        <taxon>Insecta</taxon>
        <taxon>Pterygota</taxon>
        <taxon>Neoptera</taxon>
        <taxon>Paraneoptera</taxon>
        <taxon>Hemiptera</taxon>
        <taxon>Sternorrhyncha</taxon>
        <taxon>Aphidomorpha</taxon>
        <taxon>Aphidoidea</taxon>
        <taxon>Aphididae</taxon>
        <taxon>Aphidini</taxon>
        <taxon>Aphis</taxon>
        <taxon>Aphis</taxon>
    </lineage>
</organism>
<dbReference type="EMBL" id="VUJU01004577">
    <property type="protein sequence ID" value="KAF0753924.1"/>
    <property type="molecule type" value="Genomic_DNA"/>
</dbReference>
<comment type="caution">
    <text evidence="1">The sequence shown here is derived from an EMBL/GenBank/DDBJ whole genome shotgun (WGS) entry which is preliminary data.</text>
</comment>
<dbReference type="AlphaFoldDB" id="A0A6G0YE33"/>
<feature type="non-terminal residue" evidence="1">
    <location>
        <position position="1"/>
    </location>
</feature>
<protein>
    <submittedName>
        <fullName evidence="1">Uncharacterized protein</fullName>
    </submittedName>
</protein>
<proteinExistence type="predicted"/>
<sequence>IYTLSTGVYLTKKISKKPNIVN</sequence>
<keyword evidence="2" id="KW-1185">Reference proteome</keyword>
<evidence type="ECO:0000313" key="1">
    <source>
        <dbReference type="EMBL" id="KAF0753924.1"/>
    </source>
</evidence>
<name>A0A6G0YE33_APHCR</name>
<gene>
    <name evidence="1" type="ORF">FWK35_00015516</name>
</gene>
<evidence type="ECO:0000313" key="2">
    <source>
        <dbReference type="Proteomes" id="UP000478052"/>
    </source>
</evidence>
<reference evidence="1 2" key="1">
    <citation type="submission" date="2019-08" db="EMBL/GenBank/DDBJ databases">
        <title>Whole genome of Aphis craccivora.</title>
        <authorList>
            <person name="Voronova N.V."/>
            <person name="Shulinski R.S."/>
            <person name="Bandarenka Y.V."/>
            <person name="Zhorov D.G."/>
            <person name="Warner D."/>
        </authorList>
    </citation>
    <scope>NUCLEOTIDE SEQUENCE [LARGE SCALE GENOMIC DNA]</scope>
    <source>
        <strain evidence="1">180601</strain>
        <tissue evidence="1">Whole Body</tissue>
    </source>
</reference>
<dbReference type="Proteomes" id="UP000478052">
    <property type="component" value="Unassembled WGS sequence"/>
</dbReference>